<keyword evidence="2" id="KW-0175">Coiled coil</keyword>
<dbReference type="Proteomes" id="UP000566819">
    <property type="component" value="Unassembled WGS sequence"/>
</dbReference>
<evidence type="ECO:0000313" key="5">
    <source>
        <dbReference type="EMBL" id="KAF4631092.1"/>
    </source>
</evidence>
<dbReference type="Gene3D" id="3.40.50.300">
    <property type="entry name" value="P-loop containing nucleotide triphosphate hydrolases"/>
    <property type="match status" value="1"/>
</dbReference>
<dbReference type="EMBL" id="JAAMPI010000478">
    <property type="protein sequence ID" value="KAF4631092.1"/>
    <property type="molecule type" value="Genomic_DNA"/>
</dbReference>
<dbReference type="InterPro" id="IPR031348">
    <property type="entry name" value="PigL_N"/>
</dbReference>
<evidence type="ECO:0000259" key="3">
    <source>
        <dbReference type="Pfam" id="PF17111"/>
    </source>
</evidence>
<feature type="coiled-coil region" evidence="2">
    <location>
        <begin position="24"/>
        <end position="58"/>
    </location>
</feature>
<reference evidence="5 6" key="1">
    <citation type="submission" date="2020-03" db="EMBL/GenBank/DDBJ databases">
        <title>Draft Genome Sequence of Cudoniella acicularis.</title>
        <authorList>
            <person name="Buettner E."/>
            <person name="Kellner H."/>
        </authorList>
    </citation>
    <scope>NUCLEOTIDE SEQUENCE [LARGE SCALE GENOMIC DNA]</scope>
    <source>
        <strain evidence="5 6">DSM 108380</strain>
    </source>
</reference>
<evidence type="ECO:0000256" key="2">
    <source>
        <dbReference type="SAM" id="Coils"/>
    </source>
</evidence>
<dbReference type="Pfam" id="PF24883">
    <property type="entry name" value="NPHP3_N"/>
    <property type="match status" value="1"/>
</dbReference>
<dbReference type="Pfam" id="PF17111">
    <property type="entry name" value="PigL_N"/>
    <property type="match status" value="1"/>
</dbReference>
<keyword evidence="1" id="KW-0677">Repeat</keyword>
<comment type="caution">
    <text evidence="5">The sequence shown here is derived from an EMBL/GenBank/DDBJ whole genome shotgun (WGS) entry which is preliminary data.</text>
</comment>
<proteinExistence type="predicted"/>
<dbReference type="SUPFAM" id="SSF52540">
    <property type="entry name" value="P-loop containing nucleoside triphosphate hydrolases"/>
    <property type="match status" value="1"/>
</dbReference>
<name>A0A8H4W2B3_9HELO</name>
<dbReference type="InterPro" id="IPR056884">
    <property type="entry name" value="NPHP3-like_N"/>
</dbReference>
<evidence type="ECO:0000259" key="4">
    <source>
        <dbReference type="Pfam" id="PF24883"/>
    </source>
</evidence>
<keyword evidence="6" id="KW-1185">Reference proteome</keyword>
<organism evidence="5 6">
    <name type="scientific">Cudoniella acicularis</name>
    <dbReference type="NCBI Taxonomy" id="354080"/>
    <lineage>
        <taxon>Eukaryota</taxon>
        <taxon>Fungi</taxon>
        <taxon>Dikarya</taxon>
        <taxon>Ascomycota</taxon>
        <taxon>Pezizomycotina</taxon>
        <taxon>Leotiomycetes</taxon>
        <taxon>Helotiales</taxon>
        <taxon>Tricladiaceae</taxon>
        <taxon>Cudoniella</taxon>
    </lineage>
</organism>
<evidence type="ECO:0000313" key="6">
    <source>
        <dbReference type="Proteomes" id="UP000566819"/>
    </source>
</evidence>
<feature type="domain" description="Nephrocystin 3-like N-terminal" evidence="4">
    <location>
        <begin position="203"/>
        <end position="362"/>
    </location>
</feature>
<protein>
    <recommendedName>
        <fullName evidence="7">NACHT domain-containing protein</fullName>
    </recommendedName>
</protein>
<evidence type="ECO:0000256" key="1">
    <source>
        <dbReference type="ARBA" id="ARBA00022737"/>
    </source>
</evidence>
<gene>
    <name evidence="5" type="ORF">G7Y89_g7033</name>
</gene>
<dbReference type="InterPro" id="IPR027417">
    <property type="entry name" value="P-loop_NTPase"/>
</dbReference>
<dbReference type="OrthoDB" id="1577640at2759"/>
<dbReference type="PANTHER" id="PTHR10039">
    <property type="entry name" value="AMELOGENIN"/>
    <property type="match status" value="1"/>
</dbReference>
<dbReference type="AlphaFoldDB" id="A0A8H4W2B3"/>
<sequence length="492" mass="55912">MDGLSAAASVIAVVQISTQIFELCQEYYSEVKDARKDIQRLRNEVTSLQDVLTNVEDLAEDSGSANLSVLNLLNQQDGPLRQCQKDLVGLVAKLELGQGKNTMKRFGMRALKWPFSSKDVEKLLITIGRHKATFNLALSADHIGLARAIKDDVARLNNSIAELQVGQKEFLVDERRQKIHQWLSPLDPSSNHNAACKKRQPTTGAWFVGSDQYEKWKTTSNSFLWLHGIPGCGKTILCSTIVQDVIRQYQSEPEFAVAYFYFDFNDSEKQRHDNFIRSLIVQLSTQSEKTPESLEALFTGSRQQPTTDALTSTLQQIIGDFQQTFILIDALDECNQREELLELMETIVGWKSEKVHILATSRREREIEEALQPLITDQILEIEETLRDGAHGMFRWVVCQLDSLKKCLKLDALRRALNSLPKTLDDTYARILRSIDEEYSQDAFRILQWLAYSARPLRIEEVAEVVAVKIVEKAIPVTCSGVATRRILRKRL</sequence>
<feature type="domain" description="Azaphilone pigments biosynthesis cluster protein L N-terminal" evidence="3">
    <location>
        <begin position="1"/>
        <end position="148"/>
    </location>
</feature>
<accession>A0A8H4W2B3</accession>
<dbReference type="PANTHER" id="PTHR10039:SF16">
    <property type="entry name" value="GPI INOSITOL-DEACYLASE"/>
    <property type="match status" value="1"/>
</dbReference>
<evidence type="ECO:0008006" key="7">
    <source>
        <dbReference type="Google" id="ProtNLM"/>
    </source>
</evidence>